<dbReference type="InterPro" id="IPR050560">
    <property type="entry name" value="MYB_TF"/>
</dbReference>
<evidence type="ECO:0000256" key="5">
    <source>
        <dbReference type="ARBA" id="ARBA00023163"/>
    </source>
</evidence>
<dbReference type="SUPFAM" id="SSF46689">
    <property type="entry name" value="Homeodomain-like"/>
    <property type="match status" value="1"/>
</dbReference>
<dbReference type="Pfam" id="PF00249">
    <property type="entry name" value="Myb_DNA-binding"/>
    <property type="match status" value="2"/>
</dbReference>
<dbReference type="GO" id="GO:0000981">
    <property type="term" value="F:DNA-binding transcription factor activity, RNA polymerase II-specific"/>
    <property type="evidence" value="ECO:0007669"/>
    <property type="project" value="TreeGrafter"/>
</dbReference>
<dbReference type="RefSeq" id="XP_018433515.1">
    <property type="nucleotide sequence ID" value="XM_018578013.2"/>
</dbReference>
<evidence type="ECO:0000313" key="11">
    <source>
        <dbReference type="RefSeq" id="XP_018433515.1"/>
    </source>
</evidence>
<dbReference type="InterPro" id="IPR001005">
    <property type="entry name" value="SANT/Myb"/>
</dbReference>
<proteinExistence type="predicted"/>
<dbReference type="SMART" id="SM00717">
    <property type="entry name" value="SANT"/>
    <property type="match status" value="2"/>
</dbReference>
<gene>
    <name evidence="11" type="primary">LOC108806002</name>
</gene>
<evidence type="ECO:0000256" key="2">
    <source>
        <dbReference type="ARBA" id="ARBA00022737"/>
    </source>
</evidence>
<feature type="region of interest" description="Disordered" evidence="7">
    <location>
        <begin position="107"/>
        <end position="131"/>
    </location>
</feature>
<evidence type="ECO:0000256" key="3">
    <source>
        <dbReference type="ARBA" id="ARBA00023015"/>
    </source>
</evidence>
<dbReference type="AlphaFoldDB" id="A0A6J0JD27"/>
<dbReference type="GO" id="GO:0005634">
    <property type="term" value="C:nucleus"/>
    <property type="evidence" value="ECO:0007669"/>
    <property type="project" value="UniProtKB-SubCell"/>
</dbReference>
<name>A0A6J0JD27_RAPSA</name>
<feature type="domain" description="Myb-like" evidence="8">
    <location>
        <begin position="2"/>
        <end position="53"/>
    </location>
</feature>
<keyword evidence="5" id="KW-0804">Transcription</keyword>
<evidence type="ECO:0000256" key="1">
    <source>
        <dbReference type="ARBA" id="ARBA00004123"/>
    </source>
</evidence>
<evidence type="ECO:0000256" key="6">
    <source>
        <dbReference type="ARBA" id="ARBA00023242"/>
    </source>
</evidence>
<keyword evidence="10" id="KW-1185">Reference proteome</keyword>
<dbReference type="PROSITE" id="PS51294">
    <property type="entry name" value="HTH_MYB"/>
    <property type="match status" value="2"/>
</dbReference>
<dbReference type="Gene3D" id="1.10.10.60">
    <property type="entry name" value="Homeodomain-like"/>
    <property type="match status" value="2"/>
</dbReference>
<dbReference type="PROSITE" id="PS50090">
    <property type="entry name" value="MYB_LIKE"/>
    <property type="match status" value="2"/>
</dbReference>
<accession>A0A6J0JD27</accession>
<protein>
    <submittedName>
        <fullName evidence="11">Transcription factor MYB44</fullName>
    </submittedName>
</protein>
<dbReference type="OrthoDB" id="2143914at2759"/>
<keyword evidence="6" id="KW-0539">Nucleus</keyword>
<dbReference type="KEGG" id="rsz:108806002"/>
<dbReference type="PANTHER" id="PTHR45614">
    <property type="entry name" value="MYB PROTEIN-RELATED"/>
    <property type="match status" value="1"/>
</dbReference>
<comment type="subcellular location">
    <subcellularLocation>
        <location evidence="1">Nucleus</location>
    </subcellularLocation>
</comment>
<evidence type="ECO:0000313" key="10">
    <source>
        <dbReference type="Proteomes" id="UP000504610"/>
    </source>
</evidence>
<sequence length="305" mass="33099">MADDRIKGPWSPEEDEQLRKLVVEHGPRNWTVIGKSIPGRSGKSCRLRWCNQLSPQVEHRPFSAEEDETIARAHAQFGNKWAAIARLLNGRTDNAVKNHWNSTLKRKCGGAEEDHRPAKRSVSDGAPPVANGLYMGPGSPTGSDVSDSSTLPVFPSAEVFKPVPRAAGSVMLPLQIETTSSSSFDDPATSLSLSLPGADVSEESNRSHESTNNNNKPMRRDINTMSFMRFSGGFRGAIEEMGRSFGGNGGSEFMAVVQEMIKAEVRSYMKEMQRNNNNGGGGGFVGGFRDSGLISMSRVGVGRIE</sequence>
<dbReference type="FunFam" id="1.10.10.60:FF:000060">
    <property type="entry name" value="MYB transcription factor"/>
    <property type="match status" value="1"/>
</dbReference>
<feature type="domain" description="HTH myb-type" evidence="9">
    <location>
        <begin position="59"/>
        <end position="108"/>
    </location>
</feature>
<evidence type="ECO:0000259" key="9">
    <source>
        <dbReference type="PROSITE" id="PS51294"/>
    </source>
</evidence>
<keyword evidence="2" id="KW-0677">Repeat</keyword>
<dbReference type="Proteomes" id="UP000504610">
    <property type="component" value="Chromosome 6"/>
</dbReference>
<evidence type="ECO:0000256" key="7">
    <source>
        <dbReference type="SAM" id="MobiDB-lite"/>
    </source>
</evidence>
<feature type="compositionally biased region" description="Polar residues" evidence="7">
    <location>
        <begin position="180"/>
        <end position="193"/>
    </location>
</feature>
<dbReference type="GeneID" id="108806002"/>
<evidence type="ECO:0000259" key="8">
    <source>
        <dbReference type="PROSITE" id="PS50090"/>
    </source>
</evidence>
<feature type="domain" description="Myb-like" evidence="8">
    <location>
        <begin position="54"/>
        <end position="104"/>
    </location>
</feature>
<feature type="region of interest" description="Disordered" evidence="7">
    <location>
        <begin position="180"/>
        <end position="219"/>
    </location>
</feature>
<dbReference type="InterPro" id="IPR009057">
    <property type="entry name" value="Homeodomain-like_sf"/>
</dbReference>
<dbReference type="InterPro" id="IPR017930">
    <property type="entry name" value="Myb_dom"/>
</dbReference>
<dbReference type="PANTHER" id="PTHR45614:SF190">
    <property type="entry name" value="TRANSCRIPTION FACTOR MYB44"/>
    <property type="match status" value="1"/>
</dbReference>
<reference evidence="11" key="2">
    <citation type="submission" date="2025-08" db="UniProtKB">
        <authorList>
            <consortium name="RefSeq"/>
        </authorList>
    </citation>
    <scope>IDENTIFICATION</scope>
    <source>
        <tissue evidence="11">Leaf</tissue>
    </source>
</reference>
<dbReference type="CDD" id="cd00167">
    <property type="entry name" value="SANT"/>
    <property type="match status" value="2"/>
</dbReference>
<keyword evidence="3" id="KW-0805">Transcription regulation</keyword>
<keyword evidence="4" id="KW-0238">DNA-binding</keyword>
<organism evidence="10 11">
    <name type="scientific">Raphanus sativus</name>
    <name type="common">Radish</name>
    <name type="synonym">Raphanus raphanistrum var. sativus</name>
    <dbReference type="NCBI Taxonomy" id="3726"/>
    <lineage>
        <taxon>Eukaryota</taxon>
        <taxon>Viridiplantae</taxon>
        <taxon>Streptophyta</taxon>
        <taxon>Embryophyta</taxon>
        <taxon>Tracheophyta</taxon>
        <taxon>Spermatophyta</taxon>
        <taxon>Magnoliopsida</taxon>
        <taxon>eudicotyledons</taxon>
        <taxon>Gunneridae</taxon>
        <taxon>Pentapetalae</taxon>
        <taxon>rosids</taxon>
        <taxon>malvids</taxon>
        <taxon>Brassicales</taxon>
        <taxon>Brassicaceae</taxon>
        <taxon>Brassiceae</taxon>
        <taxon>Raphanus</taxon>
    </lineage>
</organism>
<reference evidence="10" key="1">
    <citation type="journal article" date="2019" name="Database">
        <title>The radish genome database (RadishGD): an integrated information resource for radish genomics.</title>
        <authorList>
            <person name="Yu H.J."/>
            <person name="Baek S."/>
            <person name="Lee Y.J."/>
            <person name="Cho A."/>
            <person name="Mun J.H."/>
        </authorList>
    </citation>
    <scope>NUCLEOTIDE SEQUENCE [LARGE SCALE GENOMIC DNA]</scope>
    <source>
        <strain evidence="10">cv. WK10039</strain>
    </source>
</reference>
<evidence type="ECO:0000256" key="4">
    <source>
        <dbReference type="ARBA" id="ARBA00023125"/>
    </source>
</evidence>
<dbReference type="GO" id="GO:0000978">
    <property type="term" value="F:RNA polymerase II cis-regulatory region sequence-specific DNA binding"/>
    <property type="evidence" value="ECO:0007669"/>
    <property type="project" value="TreeGrafter"/>
</dbReference>
<feature type="domain" description="HTH myb-type" evidence="9">
    <location>
        <begin position="2"/>
        <end position="57"/>
    </location>
</feature>